<dbReference type="InterPro" id="IPR038765">
    <property type="entry name" value="Papain-like_cys_pep_sf"/>
</dbReference>
<comment type="caution">
    <text evidence="2">The sequence shown here is derived from an EMBL/GenBank/DDBJ whole genome shotgun (WGS) entry which is preliminary data.</text>
</comment>
<dbReference type="PANTHER" id="PTHR11786:SF0">
    <property type="entry name" value="ARYLAMINE N-ACETYLTRANSFERASE 4-RELATED"/>
    <property type="match status" value="1"/>
</dbReference>
<dbReference type="Pfam" id="PF00797">
    <property type="entry name" value="Acetyltransf_2"/>
    <property type="match status" value="1"/>
</dbReference>
<name>A0A561EZ75_9ACTN</name>
<dbReference type="SUPFAM" id="SSF54001">
    <property type="entry name" value="Cysteine proteinases"/>
    <property type="match status" value="1"/>
</dbReference>
<reference evidence="2 3" key="1">
    <citation type="submission" date="2019-06" db="EMBL/GenBank/DDBJ databases">
        <title>Sequencing the genomes of 1000 actinobacteria strains.</title>
        <authorList>
            <person name="Klenk H.-P."/>
        </authorList>
    </citation>
    <scope>NUCLEOTIDE SEQUENCE [LARGE SCALE GENOMIC DNA]</scope>
    <source>
        <strain evidence="2 3">DSM 41649</strain>
    </source>
</reference>
<dbReference type="GO" id="GO:0016407">
    <property type="term" value="F:acetyltransferase activity"/>
    <property type="evidence" value="ECO:0007669"/>
    <property type="project" value="InterPro"/>
</dbReference>
<keyword evidence="2" id="KW-0808">Transferase</keyword>
<evidence type="ECO:0000256" key="1">
    <source>
        <dbReference type="ARBA" id="ARBA00006547"/>
    </source>
</evidence>
<dbReference type="RefSeq" id="WP_211785885.1">
    <property type="nucleotide sequence ID" value="NZ_BAAABR010000047.1"/>
</dbReference>
<evidence type="ECO:0000313" key="2">
    <source>
        <dbReference type="EMBL" id="TWE20905.1"/>
    </source>
</evidence>
<dbReference type="Proteomes" id="UP000318416">
    <property type="component" value="Unassembled WGS sequence"/>
</dbReference>
<dbReference type="Gene3D" id="2.40.128.150">
    <property type="entry name" value="Cysteine proteinases"/>
    <property type="match status" value="1"/>
</dbReference>
<dbReference type="PANTHER" id="PTHR11786">
    <property type="entry name" value="N-HYDROXYARYLAMINE O-ACETYLTRANSFERASE"/>
    <property type="match status" value="1"/>
</dbReference>
<keyword evidence="3" id="KW-1185">Reference proteome</keyword>
<comment type="similarity">
    <text evidence="1">Belongs to the arylamine N-acetyltransferase family.</text>
</comment>
<accession>A0A561EZ75</accession>
<gene>
    <name evidence="2" type="ORF">FB465_6064</name>
</gene>
<proteinExistence type="inferred from homology"/>
<evidence type="ECO:0000313" key="3">
    <source>
        <dbReference type="Proteomes" id="UP000318416"/>
    </source>
</evidence>
<dbReference type="EMBL" id="VIVR01000001">
    <property type="protein sequence ID" value="TWE20905.1"/>
    <property type="molecule type" value="Genomic_DNA"/>
</dbReference>
<organism evidence="2 3">
    <name type="scientific">Kitasatospora atroaurantiaca</name>
    <dbReference type="NCBI Taxonomy" id="285545"/>
    <lineage>
        <taxon>Bacteria</taxon>
        <taxon>Bacillati</taxon>
        <taxon>Actinomycetota</taxon>
        <taxon>Actinomycetes</taxon>
        <taxon>Kitasatosporales</taxon>
        <taxon>Streptomycetaceae</taxon>
        <taxon>Kitasatospora</taxon>
    </lineage>
</organism>
<dbReference type="AlphaFoldDB" id="A0A561EZ75"/>
<dbReference type="Gene3D" id="3.30.2140.10">
    <property type="entry name" value="Arylamine N-acetyltransferase"/>
    <property type="match status" value="1"/>
</dbReference>
<protein>
    <submittedName>
        <fullName evidence="2">Arylamine N-acetyltransferase</fullName>
    </submittedName>
</protein>
<sequence>MCRHVECHGGRPVSAAPRCARSRGAVGGGAARAARAHVERIPYETLEILLARPTTVSPQESIDRILRGRGGYCFHLNGAFATLLDALGYQVRWHVGGVQVDAATPAGANGNHLALTVDCEGEAWFVDVGLGEGLHEPLPLREGTYRQGPFTFGLVPSTAEPGGWRLDNDPQGGFPGMDFRPEPAGPADFTEQHDWLSTSPDSQFARFPCAFRRDADSIDALRGCVLVRTDGTGRYKRELTNSAEWFAVLRDTFGLALPDVGPAEREALWRRTAAAHLAWKEELPQHA</sequence>
<dbReference type="InterPro" id="IPR001447">
    <property type="entry name" value="Arylamine_N-AcTrfase"/>
</dbReference>